<dbReference type="RefSeq" id="XP_007748065.1">
    <property type="nucleotide sequence ID" value="XM_007749875.1"/>
</dbReference>
<gene>
    <name evidence="2" type="ORF">A1O5_09296</name>
</gene>
<dbReference type="Pfam" id="PF00004">
    <property type="entry name" value="AAA"/>
    <property type="match status" value="1"/>
</dbReference>
<dbReference type="GO" id="GO:0016887">
    <property type="term" value="F:ATP hydrolysis activity"/>
    <property type="evidence" value="ECO:0007669"/>
    <property type="project" value="InterPro"/>
</dbReference>
<dbReference type="SMART" id="SM00382">
    <property type="entry name" value="AAA"/>
    <property type="match status" value="1"/>
</dbReference>
<name>W9WH76_9EURO</name>
<evidence type="ECO:0000313" key="2">
    <source>
        <dbReference type="EMBL" id="EXJ67283.1"/>
    </source>
</evidence>
<organism evidence="2 3">
    <name type="scientific">Cladophialophora psammophila CBS 110553</name>
    <dbReference type="NCBI Taxonomy" id="1182543"/>
    <lineage>
        <taxon>Eukaryota</taxon>
        <taxon>Fungi</taxon>
        <taxon>Dikarya</taxon>
        <taxon>Ascomycota</taxon>
        <taxon>Pezizomycotina</taxon>
        <taxon>Eurotiomycetes</taxon>
        <taxon>Chaetothyriomycetidae</taxon>
        <taxon>Chaetothyriales</taxon>
        <taxon>Herpotrichiellaceae</taxon>
        <taxon>Cladophialophora</taxon>
    </lineage>
</organism>
<comment type="caution">
    <text evidence="2">The sequence shown here is derived from an EMBL/GenBank/DDBJ whole genome shotgun (WGS) entry which is preliminary data.</text>
</comment>
<dbReference type="PANTHER" id="PTHR46411">
    <property type="entry name" value="FAMILY ATPASE, PUTATIVE-RELATED"/>
    <property type="match status" value="1"/>
</dbReference>
<proteinExistence type="predicted"/>
<dbReference type="CDD" id="cd19481">
    <property type="entry name" value="RecA-like_protease"/>
    <property type="match status" value="1"/>
</dbReference>
<dbReference type="EMBL" id="AMGX01000016">
    <property type="protein sequence ID" value="EXJ67283.1"/>
    <property type="molecule type" value="Genomic_DNA"/>
</dbReference>
<evidence type="ECO:0000313" key="3">
    <source>
        <dbReference type="Proteomes" id="UP000019471"/>
    </source>
</evidence>
<dbReference type="eggNOG" id="ENOG502SHGE">
    <property type="taxonomic scope" value="Eukaryota"/>
</dbReference>
<dbReference type="OrthoDB" id="10042665at2759"/>
<dbReference type="Proteomes" id="UP000019471">
    <property type="component" value="Unassembled WGS sequence"/>
</dbReference>
<accession>W9WH76</accession>
<dbReference type="InterPro" id="IPR027417">
    <property type="entry name" value="P-loop_NTPase"/>
</dbReference>
<dbReference type="GO" id="GO:0005524">
    <property type="term" value="F:ATP binding"/>
    <property type="evidence" value="ECO:0007669"/>
    <property type="project" value="InterPro"/>
</dbReference>
<dbReference type="InterPro" id="IPR003593">
    <property type="entry name" value="AAA+_ATPase"/>
</dbReference>
<reference evidence="2 3" key="1">
    <citation type="submission" date="2013-03" db="EMBL/GenBank/DDBJ databases">
        <title>The Genome Sequence of Cladophialophora psammophila CBS 110553.</title>
        <authorList>
            <consortium name="The Broad Institute Genomics Platform"/>
            <person name="Cuomo C."/>
            <person name="de Hoog S."/>
            <person name="Gorbushina A."/>
            <person name="Walker B."/>
            <person name="Young S.K."/>
            <person name="Zeng Q."/>
            <person name="Gargeya S."/>
            <person name="Fitzgerald M."/>
            <person name="Haas B."/>
            <person name="Abouelleil A."/>
            <person name="Allen A.W."/>
            <person name="Alvarado L."/>
            <person name="Arachchi H.M."/>
            <person name="Berlin A.M."/>
            <person name="Chapman S.B."/>
            <person name="Gainer-Dewar J."/>
            <person name="Goldberg J."/>
            <person name="Griggs A."/>
            <person name="Gujja S."/>
            <person name="Hansen M."/>
            <person name="Howarth C."/>
            <person name="Imamovic A."/>
            <person name="Ireland A."/>
            <person name="Larimer J."/>
            <person name="McCowan C."/>
            <person name="Murphy C."/>
            <person name="Pearson M."/>
            <person name="Poon T.W."/>
            <person name="Priest M."/>
            <person name="Roberts A."/>
            <person name="Saif S."/>
            <person name="Shea T."/>
            <person name="Sisk P."/>
            <person name="Sykes S."/>
            <person name="Wortman J."/>
            <person name="Nusbaum C."/>
            <person name="Birren B."/>
        </authorList>
    </citation>
    <scope>NUCLEOTIDE SEQUENCE [LARGE SCALE GENOMIC DNA]</scope>
    <source>
        <strain evidence="2 3">CBS 110553</strain>
    </source>
</reference>
<dbReference type="InterPro" id="IPR054289">
    <property type="entry name" value="DUF7025"/>
</dbReference>
<evidence type="ECO:0000259" key="1">
    <source>
        <dbReference type="SMART" id="SM00382"/>
    </source>
</evidence>
<dbReference type="STRING" id="1182543.W9WH76"/>
<dbReference type="GeneID" id="19193992"/>
<dbReference type="SUPFAM" id="SSF52540">
    <property type="entry name" value="P-loop containing nucleoside triphosphate hydrolases"/>
    <property type="match status" value="1"/>
</dbReference>
<dbReference type="InterPro" id="IPR003959">
    <property type="entry name" value="ATPase_AAA_core"/>
</dbReference>
<feature type="domain" description="AAA+ ATPase" evidence="1">
    <location>
        <begin position="373"/>
        <end position="519"/>
    </location>
</feature>
<dbReference type="Gene3D" id="3.40.50.300">
    <property type="entry name" value="P-loop containing nucleotide triphosphate hydrolases"/>
    <property type="match status" value="1"/>
</dbReference>
<sequence>MFAFCLDDSGKKSEIKITSPVLVEVIKEIVPLSFFESTPDSVTFQEPYAHLFQYSKDIHKALESRISPHSDQFRDFRTLISFLESHVRYGIIWKSLDRDNQGVVSFENLWAVFRVGEPIVVQDRLEEKRLFKFTRLEDSIGDMGHQKDFCVAVEVHFWHIVWSPGKKRFCQKSQYSKIPRFAGHRKVTSLPIYPLRYEDQATTDPLLMKLQARGRKWADLISKPPTCFEYSGHAISEDEDGRLTPNLTHLEGRVILDQKDTMSISSLIEDIEFHNSSGEVDEKLNDSWNTSQASKLSSPEHFQLCPPQISCYHVSSGKRYVVSVTNLQPARWSETAINQLILDNDKKDMLTSIVSSQNNNQIKSGDIIENKGRGLTIVLHGPSGVGKTLTAECIAEHAKRPLIPLSVGDLVAMEDSIEDRLTEAFANASRLGAILLLDEADVVLEARSFEDVRRNGIVSGPQQPHSYVFSQRLTLQIVFLRQLEYYSGILVLTTNRINSMDPAFQSRIQVAIAYSELSTKQREGIWGSLLNSNLIDSTESDKAIIEDHIPQLAQYPLNGRQIRNTLKLSAIMAAADLVSDRKVQVKHIEKALRDALQFQECLEAGKKDMKNRNRVWKPFAPSQSQNYV</sequence>
<protein>
    <recommendedName>
        <fullName evidence="1">AAA+ ATPase domain-containing protein</fullName>
    </recommendedName>
</protein>
<dbReference type="PANTHER" id="PTHR46411:SF3">
    <property type="entry name" value="AAA+ ATPASE DOMAIN-CONTAINING PROTEIN"/>
    <property type="match status" value="1"/>
</dbReference>
<keyword evidence="3" id="KW-1185">Reference proteome</keyword>
<dbReference type="Pfam" id="PF22942">
    <property type="entry name" value="DUF7025"/>
    <property type="match status" value="1"/>
</dbReference>
<dbReference type="HOGENOM" id="CLU_004471_6_3_1"/>
<dbReference type="AlphaFoldDB" id="W9WH76"/>